<evidence type="ECO:0008006" key="3">
    <source>
        <dbReference type="Google" id="ProtNLM"/>
    </source>
</evidence>
<dbReference type="Proteomes" id="UP000235145">
    <property type="component" value="Unassembled WGS sequence"/>
</dbReference>
<organism evidence="1 2">
    <name type="scientific">Lactuca sativa</name>
    <name type="common">Garden lettuce</name>
    <dbReference type="NCBI Taxonomy" id="4236"/>
    <lineage>
        <taxon>Eukaryota</taxon>
        <taxon>Viridiplantae</taxon>
        <taxon>Streptophyta</taxon>
        <taxon>Embryophyta</taxon>
        <taxon>Tracheophyta</taxon>
        <taxon>Spermatophyta</taxon>
        <taxon>Magnoliopsida</taxon>
        <taxon>eudicotyledons</taxon>
        <taxon>Gunneridae</taxon>
        <taxon>Pentapetalae</taxon>
        <taxon>asterids</taxon>
        <taxon>campanulids</taxon>
        <taxon>Asterales</taxon>
        <taxon>Asteraceae</taxon>
        <taxon>Cichorioideae</taxon>
        <taxon>Cichorieae</taxon>
        <taxon>Lactucinae</taxon>
        <taxon>Lactuca</taxon>
    </lineage>
</organism>
<name>A0A9R1W6C6_LACSA</name>
<gene>
    <name evidence="1" type="ORF">LSAT_V11C300142050</name>
</gene>
<dbReference type="PANTHER" id="PTHR10492">
    <property type="match status" value="1"/>
</dbReference>
<evidence type="ECO:0000313" key="2">
    <source>
        <dbReference type="Proteomes" id="UP000235145"/>
    </source>
</evidence>
<comment type="caution">
    <text evidence="1">The sequence shown here is derived from an EMBL/GenBank/DDBJ whole genome shotgun (WGS) entry which is preliminary data.</text>
</comment>
<proteinExistence type="predicted"/>
<sequence>MFCVYVSGYIFALYIYIYDRVSKKGSSTLSHMSIFRKKKSKLPNPKAIDRVICAELSDKKLEPDLYQIVSDNMIHGPCGNDFPFMPCMKNGKCPKVFPKDFTNDTYIDDDGYPVYRRRDNGNNVVKNGVSLDNRYIVPYNKTLLKQYQAHMNLEWCNQLGSIKYHFKYINKGPNRITAYGIHYRTQPVERLSCHLQDKQLVFKPSQRVANVVSKPTILSYVEFLTQYVWNKSDKVWTRRKTKTNSFGRIDHVSPKSGDVCYLRILLNKVKGPTCYEDIRTVNGTVYDSYKNAY</sequence>
<evidence type="ECO:0000313" key="1">
    <source>
        <dbReference type="EMBL" id="KAJ0216915.1"/>
    </source>
</evidence>
<accession>A0A9R1W6C6</accession>
<dbReference type="EMBL" id="NBSK02000003">
    <property type="protein sequence ID" value="KAJ0216915.1"/>
    <property type="molecule type" value="Genomic_DNA"/>
</dbReference>
<protein>
    <recommendedName>
        <fullName evidence="3">Helitron helicase-like domain-containing protein</fullName>
    </recommendedName>
</protein>
<keyword evidence="2" id="KW-1185">Reference proteome</keyword>
<dbReference type="PANTHER" id="PTHR10492:SF97">
    <property type="entry name" value="ATP-DEPENDENT DNA HELICASE"/>
    <property type="match status" value="1"/>
</dbReference>
<reference evidence="1 2" key="1">
    <citation type="journal article" date="2017" name="Nat. Commun.">
        <title>Genome assembly with in vitro proximity ligation data and whole-genome triplication in lettuce.</title>
        <authorList>
            <person name="Reyes-Chin-Wo S."/>
            <person name="Wang Z."/>
            <person name="Yang X."/>
            <person name="Kozik A."/>
            <person name="Arikit S."/>
            <person name="Song C."/>
            <person name="Xia L."/>
            <person name="Froenicke L."/>
            <person name="Lavelle D.O."/>
            <person name="Truco M.J."/>
            <person name="Xia R."/>
            <person name="Zhu S."/>
            <person name="Xu C."/>
            <person name="Xu H."/>
            <person name="Xu X."/>
            <person name="Cox K."/>
            <person name="Korf I."/>
            <person name="Meyers B.C."/>
            <person name="Michelmore R.W."/>
        </authorList>
    </citation>
    <scope>NUCLEOTIDE SEQUENCE [LARGE SCALE GENOMIC DNA]</scope>
    <source>
        <strain evidence="2">cv. Salinas</strain>
        <tissue evidence="1">Seedlings</tissue>
    </source>
</reference>
<dbReference type="AlphaFoldDB" id="A0A9R1W6C6"/>